<gene>
    <name evidence="2" type="ORF">AHMF7605_14810</name>
</gene>
<sequence>MKTYKLLVTSLVFLSWVGKVSAQNEVDALRYSRQDFGGSARIQGMAGAQTALGADISTLSTNPAGLGLYRRSEVSFTPGISLSGTESSLNGRSSSTDQRNIINIPSLGIVFTKRKSDTDESDWRSGAFGIGLTRLNNFQNRFSYSGPVNQTESLVQSLGETAIANNRTEANLDQEYDDGIYSLEGLGYATYLIGVNKIPTEPNNPNSPLREEIYVESQGNVIQNETVSSKGAQNQWDFAYGASYRDKIYLGASVGLTTLRYNQKRIYREVDADPQTDFQDLTLTDEFTTTGSGVNLKVGIIARPIDAVRIGVSVQTPTFYTLRDQYTTSMSTTFGGTTPGNYDAQMTPGDYEYNLTTPLRANGGVAFFAGKHGFLSADVEYVNYGGARFDSNDGGDSFSGKNDIIKNTYQSALNFRVGGEYRYNIFRLRAGYALYGDPYKSSDYDRDKRYITAGVGIKQDNHFFDIAVVNAQYNSVYSPYSLVDNLQPVVTTKNTTNSVLFTLGFNF</sequence>
<dbReference type="SUPFAM" id="SSF56935">
    <property type="entry name" value="Porins"/>
    <property type="match status" value="1"/>
</dbReference>
<protein>
    <submittedName>
        <fullName evidence="2">Uncharacterized protein</fullName>
    </submittedName>
</protein>
<evidence type="ECO:0000313" key="2">
    <source>
        <dbReference type="EMBL" id="PSR54688.1"/>
    </source>
</evidence>
<reference evidence="2 3" key="1">
    <citation type="submission" date="2018-03" db="EMBL/GenBank/DDBJ databases">
        <title>Adhaeribacter sp. HMF7605 Genome sequencing and assembly.</title>
        <authorList>
            <person name="Kang H."/>
            <person name="Kang J."/>
            <person name="Cha I."/>
            <person name="Kim H."/>
            <person name="Joh K."/>
        </authorList>
    </citation>
    <scope>NUCLEOTIDE SEQUENCE [LARGE SCALE GENOMIC DNA]</scope>
    <source>
        <strain evidence="2 3">HMF7605</strain>
    </source>
</reference>
<feature type="chain" id="PRO_5015643089" evidence="1">
    <location>
        <begin position="23"/>
        <end position="507"/>
    </location>
</feature>
<feature type="signal peptide" evidence="1">
    <location>
        <begin position="1"/>
        <end position="22"/>
    </location>
</feature>
<dbReference type="EMBL" id="PYFT01000001">
    <property type="protein sequence ID" value="PSR54688.1"/>
    <property type="molecule type" value="Genomic_DNA"/>
</dbReference>
<comment type="caution">
    <text evidence="2">The sequence shown here is derived from an EMBL/GenBank/DDBJ whole genome shotgun (WGS) entry which is preliminary data.</text>
</comment>
<keyword evidence="3" id="KW-1185">Reference proteome</keyword>
<dbReference type="RefSeq" id="WP_106930585.1">
    <property type="nucleotide sequence ID" value="NZ_PYFT01000001.1"/>
</dbReference>
<dbReference type="Proteomes" id="UP000240357">
    <property type="component" value="Unassembled WGS sequence"/>
</dbReference>
<evidence type="ECO:0000313" key="3">
    <source>
        <dbReference type="Proteomes" id="UP000240357"/>
    </source>
</evidence>
<evidence type="ECO:0000256" key="1">
    <source>
        <dbReference type="SAM" id="SignalP"/>
    </source>
</evidence>
<organism evidence="2 3">
    <name type="scientific">Adhaeribacter arboris</name>
    <dbReference type="NCBI Taxonomy" id="2072846"/>
    <lineage>
        <taxon>Bacteria</taxon>
        <taxon>Pseudomonadati</taxon>
        <taxon>Bacteroidota</taxon>
        <taxon>Cytophagia</taxon>
        <taxon>Cytophagales</taxon>
        <taxon>Hymenobacteraceae</taxon>
        <taxon>Adhaeribacter</taxon>
    </lineage>
</organism>
<proteinExistence type="predicted"/>
<name>A0A2T2YGU0_9BACT</name>
<dbReference type="Gene3D" id="2.40.160.60">
    <property type="entry name" value="Outer membrane protein transport protein (OMPP1/FadL/TodX)"/>
    <property type="match status" value="1"/>
</dbReference>
<dbReference type="OrthoDB" id="9765571at2"/>
<accession>A0A2T2YGU0</accession>
<keyword evidence="1" id="KW-0732">Signal</keyword>
<dbReference type="AlphaFoldDB" id="A0A2T2YGU0"/>